<reference evidence="2 3" key="1">
    <citation type="submission" date="2020-08" db="EMBL/GenBank/DDBJ databases">
        <title>Genomic Encyclopedia of Type Strains, Phase IV (KMG-IV): sequencing the most valuable type-strain genomes for metagenomic binning, comparative biology and taxonomic classification.</title>
        <authorList>
            <person name="Goeker M."/>
        </authorList>
    </citation>
    <scope>NUCLEOTIDE SEQUENCE [LARGE SCALE GENOMIC DNA]</scope>
    <source>
        <strain evidence="2 3">DSM 23562</strain>
    </source>
</reference>
<feature type="transmembrane region" description="Helical" evidence="1">
    <location>
        <begin position="12"/>
        <end position="32"/>
    </location>
</feature>
<keyword evidence="1" id="KW-1133">Transmembrane helix</keyword>
<sequence length="64" mass="6776">MKSQRPYWWKTFMGGILLAVVMGALGAAISRYLGAPEYFGGAIGFCLAGLAGLFALAARIANKH</sequence>
<dbReference type="EMBL" id="JACHGW010000011">
    <property type="protein sequence ID" value="MBB6053985.1"/>
    <property type="molecule type" value="Genomic_DNA"/>
</dbReference>
<evidence type="ECO:0000256" key="1">
    <source>
        <dbReference type="SAM" id="Phobius"/>
    </source>
</evidence>
<keyword evidence="1" id="KW-0472">Membrane</keyword>
<accession>A0A7W9WA70</accession>
<protein>
    <submittedName>
        <fullName evidence="2">Putative membrane protein YedE/YeeE</fullName>
    </submittedName>
</protein>
<gene>
    <name evidence="2" type="ORF">HNQ39_005832</name>
</gene>
<keyword evidence="1" id="KW-0812">Transmembrane</keyword>
<organism evidence="2 3">
    <name type="scientific">Armatimonas rosea</name>
    <dbReference type="NCBI Taxonomy" id="685828"/>
    <lineage>
        <taxon>Bacteria</taxon>
        <taxon>Bacillati</taxon>
        <taxon>Armatimonadota</taxon>
        <taxon>Armatimonadia</taxon>
        <taxon>Armatimonadales</taxon>
        <taxon>Armatimonadaceae</taxon>
        <taxon>Armatimonas</taxon>
    </lineage>
</organism>
<dbReference type="RefSeq" id="WP_184204070.1">
    <property type="nucleotide sequence ID" value="NZ_JACHGW010000011.1"/>
</dbReference>
<evidence type="ECO:0000313" key="2">
    <source>
        <dbReference type="EMBL" id="MBB6053985.1"/>
    </source>
</evidence>
<comment type="caution">
    <text evidence="2">The sequence shown here is derived from an EMBL/GenBank/DDBJ whole genome shotgun (WGS) entry which is preliminary data.</text>
</comment>
<keyword evidence="3" id="KW-1185">Reference proteome</keyword>
<dbReference type="AlphaFoldDB" id="A0A7W9WA70"/>
<proteinExistence type="predicted"/>
<evidence type="ECO:0000313" key="3">
    <source>
        <dbReference type="Proteomes" id="UP000520814"/>
    </source>
</evidence>
<dbReference type="Proteomes" id="UP000520814">
    <property type="component" value="Unassembled WGS sequence"/>
</dbReference>
<name>A0A7W9WA70_ARMRO</name>
<feature type="transmembrane region" description="Helical" evidence="1">
    <location>
        <begin position="38"/>
        <end position="58"/>
    </location>
</feature>